<protein>
    <recommendedName>
        <fullName evidence="4">Oligosaccharide repeat unit polymerase</fullName>
    </recommendedName>
</protein>
<keyword evidence="3" id="KW-1185">Reference proteome</keyword>
<evidence type="ECO:0000313" key="3">
    <source>
        <dbReference type="Proteomes" id="UP000176050"/>
    </source>
</evidence>
<keyword evidence="1" id="KW-1133">Transmembrane helix</keyword>
<dbReference type="AlphaFoldDB" id="A0A1D8P9C4"/>
<feature type="transmembrane region" description="Helical" evidence="1">
    <location>
        <begin position="54"/>
        <end position="72"/>
    </location>
</feature>
<feature type="transmembrane region" description="Helical" evidence="1">
    <location>
        <begin position="21"/>
        <end position="42"/>
    </location>
</feature>
<evidence type="ECO:0000313" key="2">
    <source>
        <dbReference type="EMBL" id="AOW21169.1"/>
    </source>
</evidence>
<sequence length="418" mass="49963">MNKLIKTANNMILKSSFLKKLDVLLYITISLFLLGDIFRKIAIYYKLSFVRYTSLTKIIVLFIFLFHLFINRKNYLYNNISKKFIQYGLLLIGFFIIGQLVIDNELLFVERIKFNLIYLSRYILLYIVFIVFIPLITHTEYNLKHFYFIEKIFLVNTLLILLSFTFNIQLFSTYSGRFGFMGVYNTHNQVSYYFILFILFYYYKFIFKNEKPIKLIFVVVISFLIGTKKIYFFNLLLFSHYILNQKLYKKKSFYLLTISGIIIFTLFIEQIKLIFFQKFDVFVNIYQEKGLVTSITSYRNTLFFKVINDTILNHWNFLNYIFGGSEFYKLRVEFGWVDIYLFFGIFGLLVYFLFFKKLLIITGYNKFYLVVLVVVLGVDFFAGGFVSSANQPILFLLITAYFIQIKNQMNQLKVNALN</sequence>
<evidence type="ECO:0008006" key="4">
    <source>
        <dbReference type="Google" id="ProtNLM"/>
    </source>
</evidence>
<feature type="transmembrane region" description="Helical" evidence="1">
    <location>
        <begin position="302"/>
        <end position="322"/>
    </location>
</feature>
<feature type="transmembrane region" description="Helical" evidence="1">
    <location>
        <begin position="84"/>
        <end position="102"/>
    </location>
</feature>
<dbReference type="KEGG" id="lul:LPB138_10980"/>
<feature type="transmembrane region" description="Helical" evidence="1">
    <location>
        <begin position="213"/>
        <end position="232"/>
    </location>
</feature>
<feature type="transmembrane region" description="Helical" evidence="1">
    <location>
        <begin position="334"/>
        <end position="355"/>
    </location>
</feature>
<feature type="transmembrane region" description="Helical" evidence="1">
    <location>
        <begin position="190"/>
        <end position="206"/>
    </location>
</feature>
<feature type="transmembrane region" description="Helical" evidence="1">
    <location>
        <begin position="122"/>
        <end position="141"/>
    </location>
</feature>
<accession>A0A1D8P9C4</accession>
<organism evidence="2 3">
    <name type="scientific">Urechidicola croceus</name>
    <dbReference type="NCBI Taxonomy" id="1850246"/>
    <lineage>
        <taxon>Bacteria</taxon>
        <taxon>Pseudomonadati</taxon>
        <taxon>Bacteroidota</taxon>
        <taxon>Flavobacteriia</taxon>
        <taxon>Flavobacteriales</taxon>
        <taxon>Flavobacteriaceae</taxon>
        <taxon>Urechidicola</taxon>
    </lineage>
</organism>
<reference evidence="2 3" key="1">
    <citation type="submission" date="2016-10" db="EMBL/GenBank/DDBJ databases">
        <title>Lutibacter sp. LPB0138, isolated from marine gastropod.</title>
        <authorList>
            <person name="Kim E."/>
            <person name="Yi H."/>
        </authorList>
    </citation>
    <scope>NUCLEOTIDE SEQUENCE [LARGE SCALE GENOMIC DNA]</scope>
    <source>
        <strain evidence="2 3">LPB0138</strain>
    </source>
</reference>
<dbReference type="STRING" id="1850246.LPB138_10980"/>
<feature type="transmembrane region" description="Helical" evidence="1">
    <location>
        <begin position="367"/>
        <end position="386"/>
    </location>
</feature>
<keyword evidence="1" id="KW-0472">Membrane</keyword>
<evidence type="ECO:0000256" key="1">
    <source>
        <dbReference type="SAM" id="Phobius"/>
    </source>
</evidence>
<gene>
    <name evidence="2" type="ORF">LPB138_10980</name>
</gene>
<feature type="transmembrane region" description="Helical" evidence="1">
    <location>
        <begin position="252"/>
        <end position="268"/>
    </location>
</feature>
<name>A0A1D8P9C4_9FLAO</name>
<proteinExistence type="predicted"/>
<feature type="transmembrane region" description="Helical" evidence="1">
    <location>
        <begin position="153"/>
        <end position="170"/>
    </location>
</feature>
<dbReference type="EMBL" id="CP017478">
    <property type="protein sequence ID" value="AOW21169.1"/>
    <property type="molecule type" value="Genomic_DNA"/>
</dbReference>
<dbReference type="Proteomes" id="UP000176050">
    <property type="component" value="Chromosome"/>
</dbReference>
<keyword evidence="1" id="KW-0812">Transmembrane</keyword>